<keyword evidence="6" id="KW-0378">Hydrolase</keyword>
<evidence type="ECO:0000256" key="6">
    <source>
        <dbReference type="ARBA" id="ARBA00022801"/>
    </source>
</evidence>
<organism evidence="9 10">
    <name type="scientific">Stomoxys calcitrans</name>
    <name type="common">Stable fly</name>
    <name type="synonym">Conops calcitrans</name>
    <dbReference type="NCBI Taxonomy" id="35570"/>
    <lineage>
        <taxon>Eukaryota</taxon>
        <taxon>Metazoa</taxon>
        <taxon>Ecdysozoa</taxon>
        <taxon>Arthropoda</taxon>
        <taxon>Hexapoda</taxon>
        <taxon>Insecta</taxon>
        <taxon>Pterygota</taxon>
        <taxon>Neoptera</taxon>
        <taxon>Endopterygota</taxon>
        <taxon>Diptera</taxon>
        <taxon>Brachycera</taxon>
        <taxon>Muscomorpha</taxon>
        <taxon>Muscoidea</taxon>
        <taxon>Muscidae</taxon>
        <taxon>Stomoxys</taxon>
    </lineage>
</organism>
<dbReference type="GO" id="GO:0046872">
    <property type="term" value="F:metal ion binding"/>
    <property type="evidence" value="ECO:0007669"/>
    <property type="project" value="UniProtKB-KW"/>
</dbReference>
<accession>A0A1I8PNG1</accession>
<keyword evidence="4" id="KW-0540">Nuclease</keyword>
<dbReference type="AlphaFoldDB" id="A0A1I8PNG1"/>
<reference evidence="9" key="1">
    <citation type="submission" date="2020-05" db="UniProtKB">
        <authorList>
            <consortium name="EnsemblMetazoa"/>
        </authorList>
    </citation>
    <scope>IDENTIFICATION</scope>
    <source>
        <strain evidence="9">USDA</strain>
    </source>
</reference>
<keyword evidence="10" id="KW-1185">Reference proteome</keyword>
<dbReference type="GO" id="GO:0005634">
    <property type="term" value="C:nucleus"/>
    <property type="evidence" value="ECO:0007669"/>
    <property type="project" value="UniProtKB-SubCell"/>
</dbReference>
<evidence type="ECO:0000313" key="9">
    <source>
        <dbReference type="EnsemblMetazoa" id="SCAU009694-PA"/>
    </source>
</evidence>
<dbReference type="VEuPathDB" id="VectorBase:SCAU009694"/>
<name>A0A1I8PNG1_STOCA</name>
<feature type="domain" description="DDE Tnp4" evidence="8">
    <location>
        <begin position="120"/>
        <end position="275"/>
    </location>
</feature>
<comment type="similarity">
    <text evidence="3">Belongs to the HARBI1 family.</text>
</comment>
<comment type="subcellular location">
    <subcellularLocation>
        <location evidence="2">Nucleus</location>
    </subcellularLocation>
</comment>
<evidence type="ECO:0000259" key="8">
    <source>
        <dbReference type="Pfam" id="PF13359"/>
    </source>
</evidence>
<dbReference type="Pfam" id="PF13359">
    <property type="entry name" value="DDE_Tnp_4"/>
    <property type="match status" value="2"/>
</dbReference>
<dbReference type="InterPro" id="IPR027806">
    <property type="entry name" value="HARBI1_dom"/>
</dbReference>
<comment type="cofactor">
    <cofactor evidence="1">
        <name>a divalent metal cation</name>
        <dbReference type="ChEBI" id="CHEBI:60240"/>
    </cofactor>
</comment>
<evidence type="ECO:0000256" key="4">
    <source>
        <dbReference type="ARBA" id="ARBA00022722"/>
    </source>
</evidence>
<protein>
    <recommendedName>
        <fullName evidence="8">DDE Tnp4 domain-containing protein</fullName>
    </recommendedName>
</protein>
<evidence type="ECO:0000256" key="5">
    <source>
        <dbReference type="ARBA" id="ARBA00022723"/>
    </source>
</evidence>
<evidence type="ECO:0000256" key="3">
    <source>
        <dbReference type="ARBA" id="ARBA00006958"/>
    </source>
</evidence>
<evidence type="ECO:0000256" key="1">
    <source>
        <dbReference type="ARBA" id="ARBA00001968"/>
    </source>
</evidence>
<sequence length="493" mass="56752">MPTNQFVANFRVSKDIFLMLLDTFQDKWSPMVRSTYIRPDIKLATFLRFLATGSYQSTVGNEIISSASKSSVCRIIRECLQLFENWICGKWIKTPTQEEEQDTMASFFEKTGFPGIIGCVDGTHVRFKGPGNDVKHLYYNRKGYYSINAMVICDHNMKIICVDGRHPGANHDAFIWEASTADLKLQNDFDRGKRNFWILGDGGYKLKPFLMTPYRNPRDLAETRYNRKHASARNVVERCFGLLKNRFRCIIGSRGLHYSPEKATQIINACCALHNMCITYKCIEEPTDPYINPDITMPNTEESVQEEDDRAICIRRNIAINLICDHNMKIICVDGRHPGANHDAFIWEASTADLKLQNDFDRGKRNFWILGDGGYKLKPFLMTPYRNPRDLAETRYNRKHASARNVVERCFGLLKNRFRCIIGSRGLHYSPEKATQIINACCALHNMCITYKCIEEPTDPYINPDITMPNTEESVQEEDDRAICIRRNIAINL</sequence>
<evidence type="ECO:0000256" key="7">
    <source>
        <dbReference type="ARBA" id="ARBA00023242"/>
    </source>
</evidence>
<proteinExistence type="inferred from homology"/>
<dbReference type="PANTHER" id="PTHR22930">
    <property type="match status" value="1"/>
</dbReference>
<evidence type="ECO:0000313" key="10">
    <source>
        <dbReference type="Proteomes" id="UP000095300"/>
    </source>
</evidence>
<dbReference type="GO" id="GO:0004518">
    <property type="term" value="F:nuclease activity"/>
    <property type="evidence" value="ECO:0007669"/>
    <property type="project" value="UniProtKB-KW"/>
</dbReference>
<keyword evidence="7" id="KW-0539">Nucleus</keyword>
<dbReference type="GO" id="GO:0016787">
    <property type="term" value="F:hydrolase activity"/>
    <property type="evidence" value="ECO:0007669"/>
    <property type="project" value="UniProtKB-KW"/>
</dbReference>
<feature type="domain" description="DDE Tnp4" evidence="8">
    <location>
        <begin position="321"/>
        <end position="446"/>
    </location>
</feature>
<keyword evidence="5" id="KW-0479">Metal-binding</keyword>
<dbReference type="PANTHER" id="PTHR22930:SF289">
    <property type="entry name" value="DDE TNP4 DOMAIN-CONTAINING PROTEIN-RELATED"/>
    <property type="match status" value="1"/>
</dbReference>
<dbReference type="EnsemblMetazoa" id="SCAU009694-RA">
    <property type="protein sequence ID" value="SCAU009694-PA"/>
    <property type="gene ID" value="SCAU009694"/>
</dbReference>
<dbReference type="Proteomes" id="UP000095300">
    <property type="component" value="Unassembled WGS sequence"/>
</dbReference>
<evidence type="ECO:0000256" key="2">
    <source>
        <dbReference type="ARBA" id="ARBA00004123"/>
    </source>
</evidence>
<dbReference type="InterPro" id="IPR045249">
    <property type="entry name" value="HARBI1-like"/>
</dbReference>